<evidence type="ECO:0000256" key="4">
    <source>
        <dbReference type="ARBA" id="ARBA00022679"/>
    </source>
</evidence>
<dbReference type="EMBL" id="CP036150">
    <property type="protein sequence ID" value="QEN08497.1"/>
    <property type="molecule type" value="Genomic_DNA"/>
</dbReference>
<keyword evidence="12" id="KW-1185">Reference proteome</keyword>
<evidence type="ECO:0000313" key="12">
    <source>
        <dbReference type="Proteomes" id="UP000324209"/>
    </source>
</evidence>
<dbReference type="Gene3D" id="3.40.50.300">
    <property type="entry name" value="P-loop containing nucleotide triphosphate hydrolases"/>
    <property type="match status" value="1"/>
</dbReference>
<dbReference type="GO" id="GO:0046316">
    <property type="term" value="F:gluconokinase activity"/>
    <property type="evidence" value="ECO:0007669"/>
    <property type="project" value="UniProtKB-EC"/>
</dbReference>
<dbReference type="AlphaFoldDB" id="A0A5C1QLX3"/>
<dbReference type="InterPro" id="IPR006001">
    <property type="entry name" value="Therm_gnt_kin"/>
</dbReference>
<comment type="similarity">
    <text evidence="2 10">Belongs to the gluconokinase GntK/GntV family.</text>
</comment>
<sequence length="164" mass="18838">MIIIIMGVSGCGKTTLGEKTAEGLGVEYFEADSFHPEANIQKMSSGIPLNDDDRWPWLHLIRDKVGEYQSKDKSAVFSCSALKESYRQFLGQGLSEPIEWVYLQGHFEVIEKRMSNRKGHYFKVDMLRSQFADLEEPEYGLTLNIEDPLEEKIQILLDTFKDKI</sequence>
<evidence type="ECO:0000313" key="11">
    <source>
        <dbReference type="EMBL" id="QEN08497.1"/>
    </source>
</evidence>
<dbReference type="RefSeq" id="WP_149486578.1">
    <property type="nucleotide sequence ID" value="NZ_CP036150.1"/>
</dbReference>
<reference evidence="11 12" key="1">
    <citation type="submission" date="2019-02" db="EMBL/GenBank/DDBJ databases">
        <title>Complete Genome Sequence and Methylome Analysis of free living Spirochaetas.</title>
        <authorList>
            <person name="Fomenkov A."/>
            <person name="Dubinina G."/>
            <person name="Leshcheva N."/>
            <person name="Mikheeva N."/>
            <person name="Grabovich M."/>
            <person name="Vincze T."/>
            <person name="Roberts R.J."/>
        </authorList>
    </citation>
    <scope>NUCLEOTIDE SEQUENCE [LARGE SCALE GENOMIC DNA]</scope>
    <source>
        <strain evidence="11 12">K2</strain>
    </source>
</reference>
<dbReference type="Pfam" id="PF01202">
    <property type="entry name" value="SKI"/>
    <property type="match status" value="1"/>
</dbReference>
<keyword evidence="5 10" id="KW-0547">Nucleotide-binding</keyword>
<keyword evidence="8" id="KW-0311">Gluconate utilization</keyword>
<dbReference type="InterPro" id="IPR027417">
    <property type="entry name" value="P-loop_NTPase"/>
</dbReference>
<dbReference type="CDD" id="cd02021">
    <property type="entry name" value="GntK"/>
    <property type="match status" value="1"/>
</dbReference>
<dbReference type="FunFam" id="3.40.50.300:FF:000522">
    <property type="entry name" value="Gluconokinase"/>
    <property type="match status" value="1"/>
</dbReference>
<dbReference type="Proteomes" id="UP000324209">
    <property type="component" value="Chromosome"/>
</dbReference>
<evidence type="ECO:0000256" key="6">
    <source>
        <dbReference type="ARBA" id="ARBA00022777"/>
    </source>
</evidence>
<evidence type="ECO:0000256" key="3">
    <source>
        <dbReference type="ARBA" id="ARBA00012054"/>
    </source>
</evidence>
<dbReference type="NCBIfam" id="TIGR01313">
    <property type="entry name" value="therm_gnt_kin"/>
    <property type="match status" value="1"/>
</dbReference>
<dbReference type="PANTHER" id="PTHR43442:SF3">
    <property type="entry name" value="GLUCONOKINASE-RELATED"/>
    <property type="match status" value="1"/>
</dbReference>
<gene>
    <name evidence="11" type="ORF">EXM22_11045</name>
</gene>
<evidence type="ECO:0000256" key="2">
    <source>
        <dbReference type="ARBA" id="ARBA00008420"/>
    </source>
</evidence>
<evidence type="ECO:0000256" key="1">
    <source>
        <dbReference type="ARBA" id="ARBA00004761"/>
    </source>
</evidence>
<proteinExistence type="inferred from homology"/>
<evidence type="ECO:0000256" key="8">
    <source>
        <dbReference type="ARBA" id="ARBA00023064"/>
    </source>
</evidence>
<dbReference type="GO" id="GO:0005524">
    <property type="term" value="F:ATP binding"/>
    <property type="evidence" value="ECO:0007669"/>
    <property type="project" value="UniProtKB-KW"/>
</dbReference>
<evidence type="ECO:0000256" key="5">
    <source>
        <dbReference type="ARBA" id="ARBA00022741"/>
    </source>
</evidence>
<comment type="catalytic activity">
    <reaction evidence="9 10">
        <text>D-gluconate + ATP = 6-phospho-D-gluconate + ADP + H(+)</text>
        <dbReference type="Rhea" id="RHEA:19433"/>
        <dbReference type="ChEBI" id="CHEBI:15378"/>
        <dbReference type="ChEBI" id="CHEBI:18391"/>
        <dbReference type="ChEBI" id="CHEBI:30616"/>
        <dbReference type="ChEBI" id="CHEBI:58759"/>
        <dbReference type="ChEBI" id="CHEBI:456216"/>
        <dbReference type="EC" id="2.7.1.12"/>
    </reaction>
</comment>
<evidence type="ECO:0000256" key="7">
    <source>
        <dbReference type="ARBA" id="ARBA00022840"/>
    </source>
</evidence>
<protein>
    <recommendedName>
        <fullName evidence="3 10">Gluconokinase</fullName>
        <ecNumber evidence="3 10">2.7.1.12</ecNumber>
    </recommendedName>
</protein>
<dbReference type="OrthoDB" id="9795716at2"/>
<dbReference type="SUPFAM" id="SSF52540">
    <property type="entry name" value="P-loop containing nucleoside triphosphate hydrolases"/>
    <property type="match status" value="1"/>
</dbReference>
<keyword evidence="4 10" id="KW-0808">Transferase</keyword>
<evidence type="ECO:0000256" key="10">
    <source>
        <dbReference type="RuleBase" id="RU363066"/>
    </source>
</evidence>
<dbReference type="PANTHER" id="PTHR43442">
    <property type="entry name" value="GLUCONOKINASE-RELATED"/>
    <property type="match status" value="1"/>
</dbReference>
<keyword evidence="6 10" id="KW-0418">Kinase</keyword>
<dbReference type="EC" id="2.7.1.12" evidence="3 10"/>
<evidence type="ECO:0000256" key="9">
    <source>
        <dbReference type="ARBA" id="ARBA00048090"/>
    </source>
</evidence>
<accession>A0A5C1QLX3</accession>
<keyword evidence="7 10" id="KW-0067">ATP-binding</keyword>
<dbReference type="KEGG" id="ock:EXM22_11045"/>
<name>A0A5C1QLX3_9SPIO</name>
<comment type="pathway">
    <text evidence="1">Carbohydrate acid metabolism.</text>
</comment>
<dbReference type="GO" id="GO:0005737">
    <property type="term" value="C:cytoplasm"/>
    <property type="evidence" value="ECO:0007669"/>
    <property type="project" value="TreeGrafter"/>
</dbReference>
<organism evidence="11 12">
    <name type="scientific">Oceanispirochaeta crateris</name>
    <dbReference type="NCBI Taxonomy" id="2518645"/>
    <lineage>
        <taxon>Bacteria</taxon>
        <taxon>Pseudomonadati</taxon>
        <taxon>Spirochaetota</taxon>
        <taxon>Spirochaetia</taxon>
        <taxon>Spirochaetales</taxon>
        <taxon>Spirochaetaceae</taxon>
        <taxon>Oceanispirochaeta</taxon>
    </lineage>
</organism>
<dbReference type="InterPro" id="IPR031322">
    <property type="entry name" value="Shikimate/glucono_kinase"/>
</dbReference>
<dbReference type="GO" id="GO:0019521">
    <property type="term" value="P:D-gluconate metabolic process"/>
    <property type="evidence" value="ECO:0007669"/>
    <property type="project" value="UniProtKB-KW"/>
</dbReference>